<dbReference type="InterPro" id="IPR013968">
    <property type="entry name" value="PKS_KR"/>
</dbReference>
<organism evidence="2 3">
    <name type="scientific">Aspergillus luchuensis (strain CBS 106.47)</name>
    <dbReference type="NCBI Taxonomy" id="1137211"/>
    <lineage>
        <taxon>Eukaryota</taxon>
        <taxon>Fungi</taxon>
        <taxon>Dikarya</taxon>
        <taxon>Ascomycota</taxon>
        <taxon>Pezizomycotina</taxon>
        <taxon>Eurotiomycetes</taxon>
        <taxon>Eurotiomycetidae</taxon>
        <taxon>Eurotiales</taxon>
        <taxon>Aspergillaceae</taxon>
        <taxon>Aspergillus</taxon>
        <taxon>Aspergillus subgen. Circumdati</taxon>
    </lineage>
</organism>
<dbReference type="Gene3D" id="3.40.50.720">
    <property type="entry name" value="NAD(P)-binding Rossmann-like Domain"/>
    <property type="match status" value="1"/>
</dbReference>
<accession>A0A1M3T8Z1</accession>
<proteinExistence type="predicted"/>
<gene>
    <name evidence="2" type="ORF">ASPFODRAFT_168535</name>
</gene>
<reference evidence="3" key="1">
    <citation type="journal article" date="2017" name="Genome Biol.">
        <title>Comparative genomics reveals high biological diversity and specific adaptations in the industrially and medically important fungal genus Aspergillus.</title>
        <authorList>
            <person name="de Vries R.P."/>
            <person name="Riley R."/>
            <person name="Wiebenga A."/>
            <person name="Aguilar-Osorio G."/>
            <person name="Amillis S."/>
            <person name="Uchima C.A."/>
            <person name="Anderluh G."/>
            <person name="Asadollahi M."/>
            <person name="Askin M."/>
            <person name="Barry K."/>
            <person name="Battaglia E."/>
            <person name="Bayram O."/>
            <person name="Benocci T."/>
            <person name="Braus-Stromeyer S.A."/>
            <person name="Caldana C."/>
            <person name="Canovas D."/>
            <person name="Cerqueira G.C."/>
            <person name="Chen F."/>
            <person name="Chen W."/>
            <person name="Choi C."/>
            <person name="Clum A."/>
            <person name="Dos Santos R.A."/>
            <person name="Damasio A.R."/>
            <person name="Diallinas G."/>
            <person name="Emri T."/>
            <person name="Fekete E."/>
            <person name="Flipphi M."/>
            <person name="Freyberg S."/>
            <person name="Gallo A."/>
            <person name="Gournas C."/>
            <person name="Habgood R."/>
            <person name="Hainaut M."/>
            <person name="Harispe M.L."/>
            <person name="Henrissat B."/>
            <person name="Hilden K.S."/>
            <person name="Hope R."/>
            <person name="Hossain A."/>
            <person name="Karabika E."/>
            <person name="Karaffa L."/>
            <person name="Karanyi Z."/>
            <person name="Krasevec N."/>
            <person name="Kuo A."/>
            <person name="Kusch H."/>
            <person name="LaButti K."/>
            <person name="Lagendijk E.L."/>
            <person name="Lapidus A."/>
            <person name="Levasseur A."/>
            <person name="Lindquist E."/>
            <person name="Lipzen A."/>
            <person name="Logrieco A.F."/>
            <person name="MacCabe A."/>
            <person name="Maekelae M.R."/>
            <person name="Malavazi I."/>
            <person name="Melin P."/>
            <person name="Meyer V."/>
            <person name="Mielnichuk N."/>
            <person name="Miskei M."/>
            <person name="Molnar A.P."/>
            <person name="Mule G."/>
            <person name="Ngan C.Y."/>
            <person name="Orejas M."/>
            <person name="Orosz E."/>
            <person name="Ouedraogo J.P."/>
            <person name="Overkamp K.M."/>
            <person name="Park H.-S."/>
            <person name="Perrone G."/>
            <person name="Piumi F."/>
            <person name="Punt P.J."/>
            <person name="Ram A.F."/>
            <person name="Ramon A."/>
            <person name="Rauscher S."/>
            <person name="Record E."/>
            <person name="Riano-Pachon D.M."/>
            <person name="Robert V."/>
            <person name="Roehrig J."/>
            <person name="Ruller R."/>
            <person name="Salamov A."/>
            <person name="Salih N.S."/>
            <person name="Samson R.A."/>
            <person name="Sandor E."/>
            <person name="Sanguinetti M."/>
            <person name="Schuetze T."/>
            <person name="Sepcic K."/>
            <person name="Shelest E."/>
            <person name="Sherlock G."/>
            <person name="Sophianopoulou V."/>
            <person name="Squina F.M."/>
            <person name="Sun H."/>
            <person name="Susca A."/>
            <person name="Todd R.B."/>
            <person name="Tsang A."/>
            <person name="Unkles S.E."/>
            <person name="van de Wiele N."/>
            <person name="van Rossen-Uffink D."/>
            <person name="Oliveira J.V."/>
            <person name="Vesth T.C."/>
            <person name="Visser J."/>
            <person name="Yu J.-H."/>
            <person name="Zhou M."/>
            <person name="Andersen M.R."/>
            <person name="Archer D.B."/>
            <person name="Baker S.E."/>
            <person name="Benoit I."/>
            <person name="Brakhage A.A."/>
            <person name="Braus G.H."/>
            <person name="Fischer R."/>
            <person name="Frisvad J.C."/>
            <person name="Goldman G.H."/>
            <person name="Houbraken J."/>
            <person name="Oakley B."/>
            <person name="Pocsi I."/>
            <person name="Scazzocchio C."/>
            <person name="Seiboth B."/>
            <person name="vanKuyk P.A."/>
            <person name="Wortman J."/>
            <person name="Dyer P.S."/>
            <person name="Grigoriev I.V."/>
        </authorList>
    </citation>
    <scope>NUCLEOTIDE SEQUENCE [LARGE SCALE GENOMIC DNA]</scope>
    <source>
        <strain evidence="3">CBS 106.47</strain>
    </source>
</reference>
<dbReference type="PANTHER" id="PTHR43775:SF28">
    <property type="entry name" value="SYNTHASE, PUTATIVE-RELATED"/>
    <property type="match status" value="1"/>
</dbReference>
<evidence type="ECO:0000313" key="2">
    <source>
        <dbReference type="EMBL" id="OJZ83200.1"/>
    </source>
</evidence>
<name>A0A1M3T8Z1_ASPLC</name>
<dbReference type="InterPro" id="IPR036291">
    <property type="entry name" value="NAD(P)-bd_dom_sf"/>
</dbReference>
<dbReference type="Proteomes" id="UP000184063">
    <property type="component" value="Unassembled WGS sequence"/>
</dbReference>
<dbReference type="EMBL" id="KV878246">
    <property type="protein sequence ID" value="OJZ83200.1"/>
    <property type="molecule type" value="Genomic_DNA"/>
</dbReference>
<dbReference type="Pfam" id="PF08659">
    <property type="entry name" value="KR"/>
    <property type="match status" value="1"/>
</dbReference>
<dbReference type="PANTHER" id="PTHR43775">
    <property type="entry name" value="FATTY ACID SYNTHASE"/>
    <property type="match status" value="1"/>
</dbReference>
<dbReference type="OrthoDB" id="329835at2759"/>
<dbReference type="GO" id="GO:0006633">
    <property type="term" value="P:fatty acid biosynthetic process"/>
    <property type="evidence" value="ECO:0007669"/>
    <property type="project" value="TreeGrafter"/>
</dbReference>
<dbReference type="InterPro" id="IPR057326">
    <property type="entry name" value="KR_dom"/>
</dbReference>
<protein>
    <recommendedName>
        <fullName evidence="1">Ketoreductase domain-containing protein</fullName>
    </recommendedName>
</protein>
<dbReference type="GO" id="GO:0044550">
    <property type="term" value="P:secondary metabolite biosynthetic process"/>
    <property type="evidence" value="ECO:0007669"/>
    <property type="project" value="TreeGrafter"/>
</dbReference>
<dbReference type="GO" id="GO:0004312">
    <property type="term" value="F:fatty acid synthase activity"/>
    <property type="evidence" value="ECO:0007669"/>
    <property type="project" value="TreeGrafter"/>
</dbReference>
<dbReference type="VEuPathDB" id="FungiDB:ASPFODRAFT_168535"/>
<dbReference type="SUPFAM" id="SSF51735">
    <property type="entry name" value="NAD(P)-binding Rossmann-fold domains"/>
    <property type="match status" value="1"/>
</dbReference>
<dbReference type="Gene3D" id="1.10.1200.10">
    <property type="entry name" value="ACP-like"/>
    <property type="match status" value="1"/>
</dbReference>
<evidence type="ECO:0000313" key="3">
    <source>
        <dbReference type="Proteomes" id="UP000184063"/>
    </source>
</evidence>
<dbReference type="SMART" id="SM00822">
    <property type="entry name" value="PKS_KR"/>
    <property type="match status" value="1"/>
</dbReference>
<sequence length="386" mass="42043">MQQGVHLGKIVVSMRNAAGEDGLSENVVHQKEVTRFDSFGSYLLVGGVGGLGRSISTWMVERGARHLIYLSRSAGTTDAHLEFSQELASMGYRVDFAQGTVSNLDDVTKAIKQDHGHLKGIFQMSMVLRDQSFQRMTKSEWDTAVDPKVKGKWSLHQASTSINADLDFFVMFSSLSGIFGRPGQTNYAGANTFMDAFAQYRSNLGLSACAIQIGAVEEVGYVAENEGVMQRFAHTGGSEGAISEQELLEAVEAAVNSTSGNFYLGIRSSMCLNNPGERSLWKGDVRMAAFYNNEDSNSTAAGFSSDDLQSFINKAKGDADLLGQSESAQFLAREIGRKVCYFLLKPEEELQTSSSLSDLGLDSLVAIELRQWWKSVFSGSISVCSK</sequence>
<feature type="domain" description="Ketoreductase" evidence="1">
    <location>
        <begin position="40"/>
        <end position="219"/>
    </location>
</feature>
<dbReference type="InterPro" id="IPR050091">
    <property type="entry name" value="PKS_NRPS_Biosynth_Enz"/>
</dbReference>
<dbReference type="AlphaFoldDB" id="A0A1M3T8Z1"/>
<evidence type="ECO:0000259" key="1">
    <source>
        <dbReference type="SMART" id="SM00822"/>
    </source>
</evidence>
<dbReference type="SUPFAM" id="SSF47336">
    <property type="entry name" value="ACP-like"/>
    <property type="match status" value="1"/>
</dbReference>
<dbReference type="InterPro" id="IPR036736">
    <property type="entry name" value="ACP-like_sf"/>
</dbReference>